<dbReference type="Pfam" id="PF00106">
    <property type="entry name" value="adh_short"/>
    <property type="match status" value="1"/>
</dbReference>
<dbReference type="InterPro" id="IPR020904">
    <property type="entry name" value="Sc_DH/Rdtase_CS"/>
</dbReference>
<dbReference type="PRINTS" id="PR00081">
    <property type="entry name" value="GDHRDH"/>
</dbReference>
<dbReference type="InterPro" id="IPR036291">
    <property type="entry name" value="NAD(P)-bd_dom_sf"/>
</dbReference>
<name>A0ABZ1YP59_9NOCA</name>
<protein>
    <submittedName>
        <fullName evidence="3">SDR family oxidoreductase</fullName>
    </submittedName>
</protein>
<dbReference type="PANTHER" id="PTHR42760">
    <property type="entry name" value="SHORT-CHAIN DEHYDROGENASES/REDUCTASES FAMILY MEMBER"/>
    <property type="match status" value="1"/>
</dbReference>
<evidence type="ECO:0000313" key="4">
    <source>
        <dbReference type="Proteomes" id="UP001432062"/>
    </source>
</evidence>
<organism evidence="3 4">
    <name type="scientific">Nocardia vinacea</name>
    <dbReference type="NCBI Taxonomy" id="96468"/>
    <lineage>
        <taxon>Bacteria</taxon>
        <taxon>Bacillati</taxon>
        <taxon>Actinomycetota</taxon>
        <taxon>Actinomycetes</taxon>
        <taxon>Mycobacteriales</taxon>
        <taxon>Nocardiaceae</taxon>
        <taxon>Nocardia</taxon>
    </lineage>
</organism>
<keyword evidence="4" id="KW-1185">Reference proteome</keyword>
<gene>
    <name evidence="3" type="ORF">OG563_37430</name>
</gene>
<proteinExistence type="inferred from homology"/>
<dbReference type="CDD" id="cd05233">
    <property type="entry name" value="SDR_c"/>
    <property type="match status" value="1"/>
</dbReference>
<dbReference type="Pfam" id="PF13561">
    <property type="entry name" value="adh_short_C2"/>
    <property type="match status" value="1"/>
</dbReference>
<evidence type="ECO:0000259" key="2">
    <source>
        <dbReference type="SMART" id="SM00822"/>
    </source>
</evidence>
<dbReference type="RefSeq" id="WP_329407876.1">
    <property type="nucleotide sequence ID" value="NZ_CP109441.1"/>
</dbReference>
<dbReference type="SUPFAM" id="SSF51735">
    <property type="entry name" value="NAD(P)-binding Rossmann-fold domains"/>
    <property type="match status" value="1"/>
</dbReference>
<evidence type="ECO:0000313" key="3">
    <source>
        <dbReference type="EMBL" id="WUV44776.1"/>
    </source>
</evidence>
<dbReference type="PROSITE" id="PS00061">
    <property type="entry name" value="ADH_SHORT"/>
    <property type="match status" value="1"/>
</dbReference>
<dbReference type="Gene3D" id="3.40.50.720">
    <property type="entry name" value="NAD(P)-binding Rossmann-like Domain"/>
    <property type="match status" value="1"/>
</dbReference>
<accession>A0ABZ1YP59</accession>
<sequence length="275" mass="28854">MTQTAVITGGTGGMGLATAEILGRDHRVVLADLDRSRIDRCVAELTERGIDASGTICDITDRNSVECLLDGAETGGHHVRAVVHTAAISPQMGSAQQIARINGTGTVHVAQAFLARAGQGDALVNVASTGGYGLPRPLVPFGAFPLAETRPEAFEAAVVRRARLAGRRLHSGLAYAISKAFVIWYTRSLAVAFGERGARIVSVSPGSFDTAMGKLEKDHGAAELLETAAIKRFGRPEEIAAVLAFCAAEASSYLTGVDILVDGGSRAGKEFQRRK</sequence>
<feature type="domain" description="Ketoreductase" evidence="2">
    <location>
        <begin position="3"/>
        <end position="187"/>
    </location>
</feature>
<dbReference type="SMART" id="SM00822">
    <property type="entry name" value="PKS_KR"/>
    <property type="match status" value="1"/>
</dbReference>
<reference evidence="3" key="1">
    <citation type="submission" date="2022-10" db="EMBL/GenBank/DDBJ databases">
        <title>The complete genomes of actinobacterial strains from the NBC collection.</title>
        <authorList>
            <person name="Joergensen T.S."/>
            <person name="Alvarez Arevalo M."/>
            <person name="Sterndorff E.B."/>
            <person name="Faurdal D."/>
            <person name="Vuksanovic O."/>
            <person name="Mourched A.-S."/>
            <person name="Charusanti P."/>
            <person name="Shaw S."/>
            <person name="Blin K."/>
            <person name="Weber T."/>
        </authorList>
    </citation>
    <scope>NUCLEOTIDE SEQUENCE</scope>
    <source>
        <strain evidence="3">NBC_01482</strain>
    </source>
</reference>
<evidence type="ECO:0000256" key="1">
    <source>
        <dbReference type="ARBA" id="ARBA00006484"/>
    </source>
</evidence>
<comment type="similarity">
    <text evidence="1">Belongs to the short-chain dehydrogenases/reductases (SDR) family.</text>
</comment>
<dbReference type="InterPro" id="IPR057326">
    <property type="entry name" value="KR_dom"/>
</dbReference>
<dbReference type="EMBL" id="CP109441">
    <property type="protein sequence ID" value="WUV44776.1"/>
    <property type="molecule type" value="Genomic_DNA"/>
</dbReference>
<dbReference type="InterPro" id="IPR002347">
    <property type="entry name" value="SDR_fam"/>
</dbReference>
<dbReference type="Proteomes" id="UP001432062">
    <property type="component" value="Chromosome"/>
</dbReference>